<dbReference type="Proteomes" id="UP000516696">
    <property type="component" value="Chromosome"/>
</dbReference>
<evidence type="ECO:0008006" key="4">
    <source>
        <dbReference type="Google" id="ProtNLM"/>
    </source>
</evidence>
<dbReference type="RefSeq" id="WP_113850031.1">
    <property type="nucleotide sequence ID" value="NZ_CP050485.1"/>
</dbReference>
<reference evidence="2 3" key="1">
    <citation type="submission" date="2020-03" db="EMBL/GenBank/DDBJ databases">
        <title>Characterization of ganglioside-mimicking enterococci.</title>
        <authorList>
            <person name="Patry R.T."/>
            <person name="Nothaft H."/>
            <person name="Bridger R."/>
            <person name="Shajahan A."/>
            <person name="Huynh S."/>
            <person name="Sanchez S."/>
            <person name="Azadi P."/>
            <person name="Cooper K."/>
            <person name="Miller W.G."/>
            <person name="Parker C.T."/>
            <person name="Wells L."/>
            <person name="Szymanski C.M."/>
        </authorList>
    </citation>
    <scope>NUCLEOTIDE SEQUENCE [LARGE SCALE GENOMIC DNA]</scope>
    <source>
        <strain evidence="2 3">EGM181</strain>
    </source>
</reference>
<evidence type="ECO:0000313" key="3">
    <source>
        <dbReference type="Proteomes" id="UP000516696"/>
    </source>
</evidence>
<evidence type="ECO:0000256" key="1">
    <source>
        <dbReference type="SAM" id="MobiDB-lite"/>
    </source>
</evidence>
<feature type="region of interest" description="Disordered" evidence="1">
    <location>
        <begin position="375"/>
        <end position="400"/>
    </location>
</feature>
<name>A0AAE7MNP1_ENTGA</name>
<organism evidence="2 3">
    <name type="scientific">Enterococcus gallinarum</name>
    <dbReference type="NCBI Taxonomy" id="1353"/>
    <lineage>
        <taxon>Bacteria</taxon>
        <taxon>Bacillati</taxon>
        <taxon>Bacillota</taxon>
        <taxon>Bacilli</taxon>
        <taxon>Lactobacillales</taxon>
        <taxon>Enterococcaceae</taxon>
        <taxon>Enterococcus</taxon>
    </lineage>
</organism>
<sequence length="400" mass="47383">MKSISNSYYLIPNKDNFSEALSNLQKFYNENNNIEVLSHSSENIHFSYIYKNKIYNGEYSIIRKRDDLYYYKLNFQYDRDKKKTSSAMSAFIRSFEAYKKDSFYLVSLYDELSEYLCNLSYKYIAEYERKLRQLFLVIVVPLYGDKWADETPKVSNIKANMRTKIEKGLSEIELSDLQSLFFGEVFNLDENNYDIIFDTENIYNQSSDQLRNNILKNKPYTFWNKHISKYLPNVDVESKVKKVKDIRNTIAHSKFLTYQKYLELIKDLKYIIRNINQVIEVEMSEKDELSAEVMIKDLSLIARKLPSMEAISKIIPDISKLVPSILEINKIMTPTIEVIRKTVIPTFEVTRKLVEPYNEYMKHVNFDNNFNIPDKYLEDETRPTDNLTGDDDDDNLKDNE</sequence>
<proteinExistence type="predicted"/>
<evidence type="ECO:0000313" key="2">
    <source>
        <dbReference type="EMBL" id="QOG26805.1"/>
    </source>
</evidence>
<feature type="compositionally biased region" description="Acidic residues" evidence="1">
    <location>
        <begin position="388"/>
        <end position="400"/>
    </location>
</feature>
<gene>
    <name evidence="2" type="ORF">EGM181_05810</name>
</gene>
<dbReference type="AlphaFoldDB" id="A0AAE7MNP1"/>
<dbReference type="EMBL" id="CP050485">
    <property type="protein sequence ID" value="QOG26805.1"/>
    <property type="molecule type" value="Genomic_DNA"/>
</dbReference>
<accession>A0AAE7MNP1</accession>
<protein>
    <recommendedName>
        <fullName evidence="4">Apea-like HEPN domain-containing protein</fullName>
    </recommendedName>
</protein>